<keyword evidence="4" id="KW-1185">Reference proteome</keyword>
<organism evidence="3 4">
    <name type="scientific">Conexibacter stalactiti</name>
    <dbReference type="NCBI Taxonomy" id="1940611"/>
    <lineage>
        <taxon>Bacteria</taxon>
        <taxon>Bacillati</taxon>
        <taxon>Actinomycetota</taxon>
        <taxon>Thermoleophilia</taxon>
        <taxon>Solirubrobacterales</taxon>
        <taxon>Conexibacteraceae</taxon>
        <taxon>Conexibacter</taxon>
    </lineage>
</organism>
<dbReference type="PRINTS" id="PR00081">
    <property type="entry name" value="GDHRDH"/>
</dbReference>
<comment type="caution">
    <text evidence="3">The sequence shown here is derived from an EMBL/GenBank/DDBJ whole genome shotgun (WGS) entry which is preliminary data.</text>
</comment>
<dbReference type="PANTHER" id="PTHR42760">
    <property type="entry name" value="SHORT-CHAIN DEHYDROGENASES/REDUCTASES FAMILY MEMBER"/>
    <property type="match status" value="1"/>
</dbReference>
<dbReference type="Gene3D" id="3.40.50.720">
    <property type="entry name" value="NAD(P)-binding Rossmann-like Domain"/>
    <property type="match status" value="1"/>
</dbReference>
<evidence type="ECO:0000313" key="3">
    <source>
        <dbReference type="EMBL" id="MDW5596549.1"/>
    </source>
</evidence>
<dbReference type="InterPro" id="IPR002347">
    <property type="entry name" value="SDR_fam"/>
</dbReference>
<protein>
    <submittedName>
        <fullName evidence="3">SDR family oxidoreductase</fullName>
    </submittedName>
</protein>
<sequence length="288" mass="29051">MSGASDAKAGASDANRGASGAKDGASDADRGASAANHRALAGRVALVTGAGRGIGRAIACALAQAGADVALSARTQAQLDAVAEEIRARHGVRAIALPADVTDATAVDALMAEVGERLGGLDVLVNNAGGARSVGGVEQLSADRVLRGIELNLLSVHHTLRAAAPLLLARPGTAVAINVVSIAASRGLERMGYYSAAKAGVVGLSRSAAREWGPRGVRVVCLAPGWVETDLTGALREDEAFVRETTRQIPLGRWAAPEDVAGAAVFLASDAARYVTGTTLHVDGGMLA</sequence>
<reference evidence="3 4" key="2">
    <citation type="submission" date="2023-10" db="EMBL/GenBank/DDBJ databases">
        <authorList>
            <person name="Han X.F."/>
        </authorList>
    </citation>
    <scope>NUCLEOTIDE SEQUENCE [LARGE SCALE GENOMIC DNA]</scope>
    <source>
        <strain evidence="3 4">KCTC 39840</strain>
    </source>
</reference>
<dbReference type="InterPro" id="IPR020904">
    <property type="entry name" value="Sc_DH/Rdtase_CS"/>
</dbReference>
<feature type="compositionally biased region" description="Low complexity" evidence="2">
    <location>
        <begin position="1"/>
        <end position="23"/>
    </location>
</feature>
<comment type="similarity">
    <text evidence="1">Belongs to the short-chain dehydrogenases/reductases (SDR) family.</text>
</comment>
<dbReference type="EMBL" id="JAWSTH010000058">
    <property type="protein sequence ID" value="MDW5596549.1"/>
    <property type="molecule type" value="Genomic_DNA"/>
</dbReference>
<dbReference type="Pfam" id="PF13561">
    <property type="entry name" value="adh_short_C2"/>
    <property type="match status" value="1"/>
</dbReference>
<dbReference type="PRINTS" id="PR00080">
    <property type="entry name" value="SDRFAMILY"/>
</dbReference>
<evidence type="ECO:0000256" key="2">
    <source>
        <dbReference type="SAM" id="MobiDB-lite"/>
    </source>
</evidence>
<dbReference type="SUPFAM" id="SSF51735">
    <property type="entry name" value="NAD(P)-binding Rossmann-fold domains"/>
    <property type="match status" value="1"/>
</dbReference>
<evidence type="ECO:0000313" key="4">
    <source>
        <dbReference type="Proteomes" id="UP001284601"/>
    </source>
</evidence>
<dbReference type="PANTHER" id="PTHR42760:SF40">
    <property type="entry name" value="3-OXOACYL-[ACYL-CARRIER-PROTEIN] REDUCTASE, CHLOROPLASTIC"/>
    <property type="match status" value="1"/>
</dbReference>
<evidence type="ECO:0000256" key="1">
    <source>
        <dbReference type="ARBA" id="ARBA00006484"/>
    </source>
</evidence>
<dbReference type="InterPro" id="IPR036291">
    <property type="entry name" value="NAD(P)-bd_dom_sf"/>
</dbReference>
<dbReference type="Proteomes" id="UP001284601">
    <property type="component" value="Unassembled WGS sequence"/>
</dbReference>
<dbReference type="RefSeq" id="WP_318598985.1">
    <property type="nucleotide sequence ID" value="NZ_JAWSTH010000058.1"/>
</dbReference>
<gene>
    <name evidence="3" type="ORF">R7226_19535</name>
</gene>
<accession>A0ABU4HUP5</accession>
<dbReference type="NCBIfam" id="NF005559">
    <property type="entry name" value="PRK07231.1"/>
    <property type="match status" value="1"/>
</dbReference>
<name>A0ABU4HUP5_9ACTN</name>
<proteinExistence type="inferred from homology"/>
<dbReference type="PROSITE" id="PS00061">
    <property type="entry name" value="ADH_SHORT"/>
    <property type="match status" value="1"/>
</dbReference>
<feature type="region of interest" description="Disordered" evidence="2">
    <location>
        <begin position="1"/>
        <end position="30"/>
    </location>
</feature>
<reference evidence="4" key="1">
    <citation type="submission" date="2023-07" db="EMBL/GenBank/DDBJ databases">
        <title>Conexibacter stalactiti sp. nov., isolated from stalactites in a lava cave and emended description of the genus Conexibacter.</title>
        <authorList>
            <person name="Lee S.D."/>
        </authorList>
    </citation>
    <scope>NUCLEOTIDE SEQUENCE [LARGE SCALE GENOMIC DNA]</scope>
    <source>
        <strain evidence="4">KCTC 39840</strain>
    </source>
</reference>